<proteinExistence type="predicted"/>
<evidence type="ECO:0000313" key="1">
    <source>
        <dbReference type="EMBL" id="GAA4461817.1"/>
    </source>
</evidence>
<dbReference type="RefSeq" id="WP_345245891.1">
    <property type="nucleotide sequence ID" value="NZ_BAABHD010000066.1"/>
</dbReference>
<name>A0ABP8NA43_9BACT</name>
<protein>
    <submittedName>
        <fullName evidence="1">Uncharacterized protein</fullName>
    </submittedName>
</protein>
<keyword evidence="2" id="KW-1185">Reference proteome</keyword>
<sequence length="236" mass="28115">MESVNAPLPALRVLLKKLSIPLVPMTHQVNAIPNDSQLEFYFVPAEHMAMFKEYNRPGKPFKNFKLVNFERPAISLSFFVKHKYTLDRNVTPDRAMEYLREHRDALFEQSFLNPLNKDAQKELNEADRLLRLVRDQPEKFQFCFSNFHHYYRYWYCSYRYFEDEEQTLTASANEHLLKHSERVKGKINERANVIFVDPEYITRPVPYDNKMADRELATYGKRFTSGTVALYLREIE</sequence>
<organism evidence="1 2">
    <name type="scientific">Nibrella saemangeumensis</name>
    <dbReference type="NCBI Taxonomy" id="1084526"/>
    <lineage>
        <taxon>Bacteria</taxon>
        <taxon>Pseudomonadati</taxon>
        <taxon>Bacteroidota</taxon>
        <taxon>Cytophagia</taxon>
        <taxon>Cytophagales</taxon>
        <taxon>Spirosomataceae</taxon>
        <taxon>Nibrella</taxon>
    </lineage>
</organism>
<comment type="caution">
    <text evidence="1">The sequence shown here is derived from an EMBL/GenBank/DDBJ whole genome shotgun (WGS) entry which is preliminary data.</text>
</comment>
<dbReference type="EMBL" id="BAABHD010000066">
    <property type="protein sequence ID" value="GAA4461817.1"/>
    <property type="molecule type" value="Genomic_DNA"/>
</dbReference>
<evidence type="ECO:0000313" key="2">
    <source>
        <dbReference type="Proteomes" id="UP001501175"/>
    </source>
</evidence>
<gene>
    <name evidence="1" type="ORF">GCM10023189_37750</name>
</gene>
<dbReference type="Proteomes" id="UP001501175">
    <property type="component" value="Unassembled WGS sequence"/>
</dbReference>
<accession>A0ABP8NA43</accession>
<reference evidence="2" key="1">
    <citation type="journal article" date="2019" name="Int. J. Syst. Evol. Microbiol.">
        <title>The Global Catalogue of Microorganisms (GCM) 10K type strain sequencing project: providing services to taxonomists for standard genome sequencing and annotation.</title>
        <authorList>
            <consortium name="The Broad Institute Genomics Platform"/>
            <consortium name="The Broad Institute Genome Sequencing Center for Infectious Disease"/>
            <person name="Wu L."/>
            <person name="Ma J."/>
        </authorList>
    </citation>
    <scope>NUCLEOTIDE SEQUENCE [LARGE SCALE GENOMIC DNA]</scope>
    <source>
        <strain evidence="2">JCM 17927</strain>
    </source>
</reference>